<dbReference type="PANTHER" id="PTHR43433:SF5">
    <property type="entry name" value="AB HYDROLASE-1 DOMAIN-CONTAINING PROTEIN"/>
    <property type="match status" value="1"/>
</dbReference>
<dbReference type="GO" id="GO:0016787">
    <property type="term" value="F:hydrolase activity"/>
    <property type="evidence" value="ECO:0007669"/>
    <property type="project" value="UniProtKB-KW"/>
</dbReference>
<dbReference type="InterPro" id="IPR000073">
    <property type="entry name" value="AB_hydrolase_1"/>
</dbReference>
<keyword evidence="3" id="KW-0378">Hydrolase</keyword>
<dbReference type="InterPro" id="IPR050471">
    <property type="entry name" value="AB_hydrolase"/>
</dbReference>
<name>A0A7X6D4K2_9ACTN</name>
<evidence type="ECO:0000313" key="3">
    <source>
        <dbReference type="EMBL" id="NJQ08073.1"/>
    </source>
</evidence>
<sequence>MNDDGGSDMRHGGRGTGRRPADRQAKTRQRLAASADVARVRRPVGDGTGEEFDLHYVRSGPRGSTPVAFVPGGPGLASVTLYRALRARAVRQRFDVVMMEHRGIGLSRVRDDGRPLPSEAMTVTAAVDDLAAVLDHAGIERAVVYGTSYGSYLAQGFGLRHPDRVASMVLDSPVLTAHDGVETRRVMRERLWEGSRVETAAAARALRELVARGFVDPAETGAVAQAAYETGGAPLLEAVCRAVAAGRGHRTWRWLATLGNTETTTPRPFVMEFDLAGVIAFRELKFRPDPDGLPLDPHLGFLEVARHFPEFAGEPFDLPSALPSFDWPVAVVSGDRELRTPRAVAERVARLVPDGALVPLADHGHSALDSHPAAALRVARLVRDGQHRLLPGEAAALGRLRRTGGTNLLPPLVRARLASERLLPRRVLAPTPGEAGRP</sequence>
<evidence type="ECO:0000256" key="1">
    <source>
        <dbReference type="SAM" id="MobiDB-lite"/>
    </source>
</evidence>
<dbReference type="PANTHER" id="PTHR43433">
    <property type="entry name" value="HYDROLASE, ALPHA/BETA FOLD FAMILY PROTEIN"/>
    <property type="match status" value="1"/>
</dbReference>
<dbReference type="SUPFAM" id="SSF53474">
    <property type="entry name" value="alpha/beta-Hydrolases"/>
    <property type="match status" value="1"/>
</dbReference>
<evidence type="ECO:0000313" key="4">
    <source>
        <dbReference type="Proteomes" id="UP000578686"/>
    </source>
</evidence>
<feature type="region of interest" description="Disordered" evidence="1">
    <location>
        <begin position="1"/>
        <end position="50"/>
    </location>
</feature>
<feature type="domain" description="AB hydrolase-1" evidence="2">
    <location>
        <begin position="66"/>
        <end position="190"/>
    </location>
</feature>
<dbReference type="AlphaFoldDB" id="A0A7X6D4K2"/>
<evidence type="ECO:0000259" key="2">
    <source>
        <dbReference type="Pfam" id="PF00561"/>
    </source>
</evidence>
<protein>
    <submittedName>
        <fullName evidence="3">Alpha/beta hydrolase</fullName>
    </submittedName>
</protein>
<gene>
    <name evidence="3" type="ORF">HCN56_21435</name>
</gene>
<dbReference type="Proteomes" id="UP000578686">
    <property type="component" value="Unassembled WGS sequence"/>
</dbReference>
<proteinExistence type="predicted"/>
<dbReference type="Gene3D" id="3.40.50.1820">
    <property type="entry name" value="alpha/beta hydrolase"/>
    <property type="match status" value="1"/>
</dbReference>
<dbReference type="Pfam" id="PF00561">
    <property type="entry name" value="Abhydrolase_1"/>
    <property type="match status" value="1"/>
</dbReference>
<organism evidence="3 4">
    <name type="scientific">Streptomyces lonarensis</name>
    <dbReference type="NCBI Taxonomy" id="700599"/>
    <lineage>
        <taxon>Bacteria</taxon>
        <taxon>Bacillati</taxon>
        <taxon>Actinomycetota</taxon>
        <taxon>Actinomycetes</taxon>
        <taxon>Kitasatosporales</taxon>
        <taxon>Streptomycetaceae</taxon>
        <taxon>Streptomyces</taxon>
    </lineage>
</organism>
<accession>A0A7X6D4K2</accession>
<reference evidence="3 4" key="1">
    <citation type="submission" date="2020-03" db="EMBL/GenBank/DDBJ databases">
        <title>Draft genome of Streptomyces sp. ventii, isolated from the Axial Seamount in the Pacific Ocean, and resequencing of the two type strains Streptomyces lonarensis strain NCL 716 and Streptomyces bohaiensis strain 11A07.</title>
        <authorList>
            <person name="Loughran R.M."/>
            <person name="Pfannmuller K.M."/>
            <person name="Wasson B.J."/>
            <person name="Deadmond M.C."/>
            <person name="Paddock B.E."/>
            <person name="Koyack M.J."/>
            <person name="Gallegos D.A."/>
            <person name="Mitchell E.A."/>
            <person name="Ushijima B."/>
            <person name="Saw J.H."/>
            <person name="Mcphail K.L."/>
            <person name="Videau P."/>
        </authorList>
    </citation>
    <scope>NUCLEOTIDE SEQUENCE [LARGE SCALE GENOMIC DNA]</scope>
    <source>
        <strain evidence="3 4">NCL716</strain>
    </source>
</reference>
<keyword evidence="4" id="KW-1185">Reference proteome</keyword>
<dbReference type="EMBL" id="JAAVJD010000238">
    <property type="protein sequence ID" value="NJQ08073.1"/>
    <property type="molecule type" value="Genomic_DNA"/>
</dbReference>
<dbReference type="RefSeq" id="WP_167973606.1">
    <property type="nucleotide sequence ID" value="NZ_JAAVJD010000238.1"/>
</dbReference>
<dbReference type="InterPro" id="IPR029058">
    <property type="entry name" value="AB_hydrolase_fold"/>
</dbReference>
<comment type="caution">
    <text evidence="3">The sequence shown here is derived from an EMBL/GenBank/DDBJ whole genome shotgun (WGS) entry which is preliminary data.</text>
</comment>